<dbReference type="InterPro" id="IPR003714">
    <property type="entry name" value="PhoH"/>
</dbReference>
<dbReference type="Proteomes" id="UP001199296">
    <property type="component" value="Unassembled WGS sequence"/>
</dbReference>
<gene>
    <name evidence="8" type="ORF">LJ207_08665</name>
</gene>
<keyword evidence="4" id="KW-0547">Nucleotide-binding</keyword>
<comment type="subcellular location">
    <subcellularLocation>
        <location evidence="1">Cytoplasm</location>
    </subcellularLocation>
</comment>
<dbReference type="FunFam" id="3.40.50.300:FF:000013">
    <property type="entry name" value="PhoH family ATPase"/>
    <property type="match status" value="1"/>
</dbReference>
<reference evidence="8 9" key="1">
    <citation type="submission" date="2021-10" db="EMBL/GenBank/DDBJ databases">
        <authorList>
            <person name="Grouzdev D.S."/>
            <person name="Pantiukh K.S."/>
            <person name="Krutkina M.S."/>
        </authorList>
    </citation>
    <scope>NUCLEOTIDE SEQUENCE [LARGE SCALE GENOMIC DNA]</scope>
    <source>
        <strain evidence="8 9">Z-7514</strain>
    </source>
</reference>
<evidence type="ECO:0000259" key="7">
    <source>
        <dbReference type="Pfam" id="PF02562"/>
    </source>
</evidence>
<keyword evidence="5" id="KW-0067">ATP-binding</keyword>
<organism evidence="8 9">
    <name type="scientific">Halanaerobium polyolivorans</name>
    <dbReference type="NCBI Taxonomy" id="2886943"/>
    <lineage>
        <taxon>Bacteria</taxon>
        <taxon>Bacillati</taxon>
        <taxon>Bacillota</taxon>
        <taxon>Clostridia</taxon>
        <taxon>Halanaerobiales</taxon>
        <taxon>Halanaerobiaceae</taxon>
        <taxon>Halanaerobium</taxon>
    </lineage>
</organism>
<dbReference type="AlphaFoldDB" id="A0AAW4X0S2"/>
<evidence type="ECO:0000256" key="5">
    <source>
        <dbReference type="ARBA" id="ARBA00022840"/>
    </source>
</evidence>
<sequence length="320" mass="36638">MSKEESRIEINDYQIAQNFFGHNDRNLKLLENILAVKLSGRGNQIKIECQDCNIEKKEMIIKKLLSMTNKKDEFPPRKLKYAAELLKRNPEINLNDIYDEVIQENYKGRKIKAKTMGQKLYIESIKNRDIVFSIGPAGTGKTYLAMVMAVKSLMNNQVNRIVLTRPAIEAGENLGFLPGDMQEKVDPYLRPLYDALYDILGPEKAKLYQEKDIIEVAPLAYMRGRTLDDSFVILDEAQNTTLEQMKMFLTRIGFNSKAVITGDITQIDLPHKKNSGLATVQKILKNIKGIDFVYLTRHDVVRHDLVKEIIKAYESYESGS</sequence>
<dbReference type="RefSeq" id="WP_229346096.1">
    <property type="nucleotide sequence ID" value="NZ_JAJFAT010000011.1"/>
</dbReference>
<dbReference type="GO" id="GO:0005524">
    <property type="term" value="F:ATP binding"/>
    <property type="evidence" value="ECO:0007669"/>
    <property type="project" value="UniProtKB-KW"/>
</dbReference>
<evidence type="ECO:0000256" key="1">
    <source>
        <dbReference type="ARBA" id="ARBA00004496"/>
    </source>
</evidence>
<evidence type="ECO:0000256" key="4">
    <source>
        <dbReference type="ARBA" id="ARBA00022741"/>
    </source>
</evidence>
<evidence type="ECO:0000256" key="6">
    <source>
        <dbReference type="ARBA" id="ARBA00039970"/>
    </source>
</evidence>
<dbReference type="PANTHER" id="PTHR30473:SF1">
    <property type="entry name" value="PHOH-LIKE PROTEIN"/>
    <property type="match status" value="1"/>
</dbReference>
<comment type="similarity">
    <text evidence="2">Belongs to the PhoH family.</text>
</comment>
<keyword evidence="3" id="KW-0963">Cytoplasm</keyword>
<evidence type="ECO:0000313" key="8">
    <source>
        <dbReference type="EMBL" id="MCC3145392.1"/>
    </source>
</evidence>
<dbReference type="SUPFAM" id="SSF52540">
    <property type="entry name" value="P-loop containing nucleoside triphosphate hydrolases"/>
    <property type="match status" value="1"/>
</dbReference>
<feature type="domain" description="PhoH-like protein" evidence="7">
    <location>
        <begin position="110"/>
        <end position="314"/>
    </location>
</feature>
<dbReference type="InterPro" id="IPR027417">
    <property type="entry name" value="P-loop_NTPase"/>
</dbReference>
<dbReference type="Pfam" id="PF02562">
    <property type="entry name" value="PhoH"/>
    <property type="match status" value="1"/>
</dbReference>
<proteinExistence type="inferred from homology"/>
<keyword evidence="9" id="KW-1185">Reference proteome</keyword>
<dbReference type="InterPro" id="IPR051451">
    <property type="entry name" value="PhoH2-like"/>
</dbReference>
<protein>
    <recommendedName>
        <fullName evidence="6">PhoH-like protein</fullName>
    </recommendedName>
</protein>
<name>A0AAW4X0S2_9FIRM</name>
<evidence type="ECO:0000256" key="3">
    <source>
        <dbReference type="ARBA" id="ARBA00022490"/>
    </source>
</evidence>
<dbReference type="PANTHER" id="PTHR30473">
    <property type="entry name" value="PROTEIN PHOH"/>
    <property type="match status" value="1"/>
</dbReference>
<evidence type="ECO:0000313" key="9">
    <source>
        <dbReference type="Proteomes" id="UP001199296"/>
    </source>
</evidence>
<comment type="caution">
    <text evidence="8">The sequence shown here is derived from an EMBL/GenBank/DDBJ whole genome shotgun (WGS) entry which is preliminary data.</text>
</comment>
<dbReference type="GO" id="GO:0005829">
    <property type="term" value="C:cytosol"/>
    <property type="evidence" value="ECO:0007669"/>
    <property type="project" value="TreeGrafter"/>
</dbReference>
<accession>A0AAW4X0S2</accession>
<evidence type="ECO:0000256" key="2">
    <source>
        <dbReference type="ARBA" id="ARBA00010393"/>
    </source>
</evidence>
<dbReference type="EMBL" id="JAJFAT010000011">
    <property type="protein sequence ID" value="MCC3145392.1"/>
    <property type="molecule type" value="Genomic_DNA"/>
</dbReference>
<dbReference type="Gene3D" id="3.40.50.300">
    <property type="entry name" value="P-loop containing nucleotide triphosphate hydrolases"/>
    <property type="match status" value="1"/>
</dbReference>